<feature type="coiled-coil region" evidence="1">
    <location>
        <begin position="93"/>
        <end position="127"/>
    </location>
</feature>
<protein>
    <submittedName>
        <fullName evidence="2">Uncharacterized protein</fullName>
    </submittedName>
</protein>
<gene>
    <name evidence="2" type="ORF">VKT23_008241</name>
</gene>
<evidence type="ECO:0000313" key="2">
    <source>
        <dbReference type="EMBL" id="KAK7461810.1"/>
    </source>
</evidence>
<keyword evidence="3" id="KW-1185">Reference proteome</keyword>
<evidence type="ECO:0000256" key="1">
    <source>
        <dbReference type="SAM" id="Coils"/>
    </source>
</evidence>
<comment type="caution">
    <text evidence="2">The sequence shown here is derived from an EMBL/GenBank/DDBJ whole genome shotgun (WGS) entry which is preliminary data.</text>
</comment>
<accession>A0ABR1JMB3</accession>
<reference evidence="2 3" key="1">
    <citation type="submission" date="2024-01" db="EMBL/GenBank/DDBJ databases">
        <title>A draft genome for the cacao thread blight pathogen Marasmiellus scandens.</title>
        <authorList>
            <person name="Baruah I.K."/>
            <person name="Leung J."/>
            <person name="Bukari Y."/>
            <person name="Amoako-Attah I."/>
            <person name="Meinhardt L.W."/>
            <person name="Bailey B.A."/>
            <person name="Cohen S.P."/>
        </authorList>
    </citation>
    <scope>NUCLEOTIDE SEQUENCE [LARGE SCALE GENOMIC DNA]</scope>
    <source>
        <strain evidence="2 3">GH-19</strain>
    </source>
</reference>
<dbReference type="Proteomes" id="UP001498398">
    <property type="component" value="Unassembled WGS sequence"/>
</dbReference>
<organism evidence="2 3">
    <name type="scientific">Marasmiellus scandens</name>
    <dbReference type="NCBI Taxonomy" id="2682957"/>
    <lineage>
        <taxon>Eukaryota</taxon>
        <taxon>Fungi</taxon>
        <taxon>Dikarya</taxon>
        <taxon>Basidiomycota</taxon>
        <taxon>Agaricomycotina</taxon>
        <taxon>Agaricomycetes</taxon>
        <taxon>Agaricomycetidae</taxon>
        <taxon>Agaricales</taxon>
        <taxon>Marasmiineae</taxon>
        <taxon>Omphalotaceae</taxon>
        <taxon>Marasmiellus</taxon>
    </lineage>
</organism>
<sequence length="144" mass="16818">MSTIDGSATGDLDQAVDSITYTDNEVDNLVWKLIEAETECDSIKDKLDYINWQLDIMTAKYYDSQKDNEHWRQEIDAAWKHVDRAVEEREHYINEACRDRDAAREELAQAIQEKERALAEAKFWRGKLLLTGQKLVSLVEKWPL</sequence>
<name>A0ABR1JMB3_9AGAR</name>
<evidence type="ECO:0000313" key="3">
    <source>
        <dbReference type="Proteomes" id="UP001498398"/>
    </source>
</evidence>
<dbReference type="SUPFAM" id="SSF57997">
    <property type="entry name" value="Tropomyosin"/>
    <property type="match status" value="1"/>
</dbReference>
<keyword evidence="1" id="KW-0175">Coiled coil</keyword>
<dbReference type="EMBL" id="JBANRG010000012">
    <property type="protein sequence ID" value="KAK7461810.1"/>
    <property type="molecule type" value="Genomic_DNA"/>
</dbReference>
<proteinExistence type="predicted"/>